<feature type="binding site" evidence="19">
    <location>
        <position position="274"/>
    </location>
    <ligand>
        <name>Zn(2+)</name>
        <dbReference type="ChEBI" id="CHEBI:29105"/>
        <note>catalytic</note>
    </ligand>
</feature>
<feature type="binding site" evidence="19">
    <location>
        <begin position="256"/>
        <end position="260"/>
    </location>
    <ligand>
        <name>GTP</name>
        <dbReference type="ChEBI" id="CHEBI:37565"/>
    </ligand>
</feature>
<feature type="binding site" evidence="19">
    <location>
        <position position="321"/>
    </location>
    <ligand>
        <name>GTP</name>
        <dbReference type="ChEBI" id="CHEBI:37565"/>
    </ligand>
</feature>
<evidence type="ECO:0000256" key="13">
    <source>
        <dbReference type="ARBA" id="ARBA00023134"/>
    </source>
</evidence>
<comment type="cofactor">
    <cofactor evidence="19">
        <name>Zn(2+)</name>
        <dbReference type="ChEBI" id="CHEBI:29105"/>
    </cofactor>
    <text evidence="19">Binds 1 zinc ion per subunit.</text>
</comment>
<dbReference type="InterPro" id="IPR032677">
    <property type="entry name" value="GTP_cyclohydro_II"/>
</dbReference>
<dbReference type="InterPro" id="IPR017945">
    <property type="entry name" value="DHBP_synth_RibB-like_a/b_dom"/>
</dbReference>
<protein>
    <recommendedName>
        <fullName evidence="19">Riboflavin biosynthesis protein RibBA</fullName>
    </recommendedName>
    <domain>
        <recommendedName>
            <fullName evidence="19">3,4-dihydroxy-2-butanone 4-phosphate synthase</fullName>
            <shortName evidence="19">DHBP synthase</shortName>
            <ecNumber evidence="19">4.1.99.12</ecNumber>
        </recommendedName>
    </domain>
    <domain>
        <recommendedName>
            <fullName evidence="19">GTP cyclohydrolase-2</fullName>
            <ecNumber evidence="19">3.5.4.25</ecNumber>
        </recommendedName>
        <alternativeName>
            <fullName evidence="19">GTP cyclohydrolase II</fullName>
        </alternativeName>
    </domain>
</protein>
<feature type="binding site" evidence="19">
    <location>
        <begin position="144"/>
        <end position="148"/>
    </location>
    <ligand>
        <name>D-ribulose 5-phosphate</name>
        <dbReference type="ChEBI" id="CHEBI:58121"/>
    </ligand>
</feature>
<comment type="cofactor">
    <cofactor evidence="19">
        <name>Mg(2+)</name>
        <dbReference type="ChEBI" id="CHEBI:18420"/>
    </cofactor>
    <cofactor evidence="19">
        <name>Mn(2+)</name>
        <dbReference type="ChEBI" id="CHEBI:29035"/>
    </cofactor>
    <text evidence="19">Binds 2 divalent metal cations per subunit. Magnesium or manganese.</text>
</comment>
<feature type="binding site" evidence="19">
    <location>
        <begin position="29"/>
        <end position="30"/>
    </location>
    <ligand>
        <name>D-ribulose 5-phosphate</name>
        <dbReference type="ChEBI" id="CHEBI:58121"/>
    </ligand>
</feature>
<dbReference type="Pfam" id="PF00925">
    <property type="entry name" value="GTP_cyclohydro2"/>
    <property type="match status" value="1"/>
</dbReference>
<evidence type="ECO:0000256" key="15">
    <source>
        <dbReference type="ARBA" id="ARBA00023239"/>
    </source>
</evidence>
<sequence length="415" mass="45656">MKNSFNSIGEAIEDVQNGKLVIVVDDHDRENEGDLVIAAEKITPAMVNFMITEGKGLVCVPLSGERVDELGLRQMVEDNREPMKTAFTVSVDGNPRFGVTTGISPADRAKTIELLINPRSKKDDLVTPGHVFPLRVKAGGVLKRAGHTEAAVDLAKLAGLYPAAVICEIISADGSMARVPQLSEFAKKHQLKIVTIADLISYRLKHEKMVKRTSVTKLPTKSGEFMAYGYEDLLCGEHHVALVKGAVSGKKNVLVRVHSECLTGDVFHSLRCDCGEQLEKALAKIEFCGQGVLLYMRQEGRGIGLKDKLRAYELQEKGYDTVEANKLLGYPADLRDYGIGAQILADLGLSTIRLITNNPKKIVGLEGYGLKIDQRVPLEIKPNDHNTRYLKAKSVKMGHLLKEVIKHGKNNRRKS</sequence>
<dbReference type="HAMAP" id="MF_00179">
    <property type="entry name" value="RibA"/>
    <property type="match status" value="1"/>
</dbReference>
<evidence type="ECO:0000313" key="22">
    <source>
        <dbReference type="Proteomes" id="UP000178724"/>
    </source>
</evidence>
<dbReference type="GO" id="GO:0030145">
    <property type="term" value="F:manganese ion binding"/>
    <property type="evidence" value="ECO:0007669"/>
    <property type="project" value="UniProtKB-UniRule"/>
</dbReference>
<organism evidence="21 22">
    <name type="scientific">candidate division WOR-1 bacterium RIFCSPHIGHO2_01_FULL_53_15</name>
    <dbReference type="NCBI Taxonomy" id="1802564"/>
    <lineage>
        <taxon>Bacteria</taxon>
        <taxon>Bacillati</taxon>
        <taxon>Saganbacteria</taxon>
    </lineage>
</organism>
<feature type="binding site" evidence="19">
    <location>
        <position position="361"/>
    </location>
    <ligand>
        <name>GTP</name>
        <dbReference type="ChEBI" id="CHEBI:37565"/>
    </ligand>
</feature>
<dbReference type="AlphaFoldDB" id="A0A1F4PZZ5"/>
<dbReference type="GO" id="GO:0008686">
    <property type="term" value="F:3,4-dihydroxy-2-butanone-4-phosphate synthase activity"/>
    <property type="evidence" value="ECO:0007669"/>
    <property type="project" value="UniProtKB-UniRule"/>
</dbReference>
<evidence type="ECO:0000256" key="3">
    <source>
        <dbReference type="ARBA" id="ARBA00002284"/>
    </source>
</evidence>
<evidence type="ECO:0000256" key="17">
    <source>
        <dbReference type="ARBA" id="ARBA00043932"/>
    </source>
</evidence>
<dbReference type="GO" id="GO:0008270">
    <property type="term" value="F:zinc ion binding"/>
    <property type="evidence" value="ECO:0007669"/>
    <property type="project" value="UniProtKB-UniRule"/>
</dbReference>
<evidence type="ECO:0000256" key="16">
    <source>
        <dbReference type="ARBA" id="ARBA00023268"/>
    </source>
</evidence>
<evidence type="ECO:0000256" key="7">
    <source>
        <dbReference type="ARBA" id="ARBA00022619"/>
    </source>
</evidence>
<feature type="binding site" evidence="19">
    <location>
        <position position="277"/>
    </location>
    <ligand>
        <name>GTP</name>
        <dbReference type="ChEBI" id="CHEBI:37565"/>
    </ligand>
</feature>
<dbReference type="GO" id="GO:0009231">
    <property type="term" value="P:riboflavin biosynthetic process"/>
    <property type="evidence" value="ECO:0007669"/>
    <property type="project" value="UniProtKB-UniRule"/>
</dbReference>
<keyword evidence="8 19" id="KW-0479">Metal-binding</keyword>
<name>A0A1F4PZZ5_UNCSA</name>
<dbReference type="Pfam" id="PF00926">
    <property type="entry name" value="DHBP_synthase"/>
    <property type="match status" value="1"/>
</dbReference>
<keyword evidence="9 19" id="KW-0547">Nucleotide-binding</keyword>
<evidence type="ECO:0000256" key="8">
    <source>
        <dbReference type="ARBA" id="ARBA00022723"/>
    </source>
</evidence>
<comment type="catalytic activity">
    <reaction evidence="1 19">
        <text>D-ribulose 5-phosphate = (2S)-2-hydroxy-3-oxobutyl phosphate + formate + H(+)</text>
        <dbReference type="Rhea" id="RHEA:18457"/>
        <dbReference type="ChEBI" id="CHEBI:15378"/>
        <dbReference type="ChEBI" id="CHEBI:15740"/>
        <dbReference type="ChEBI" id="CHEBI:58121"/>
        <dbReference type="ChEBI" id="CHEBI:58830"/>
        <dbReference type="EC" id="4.1.99.12"/>
    </reaction>
</comment>
<comment type="function">
    <text evidence="3 19">Catalyzes the conversion of D-ribulose 5-phosphate to formate and 3,4-dihydroxy-2-butanone 4-phosphate.</text>
</comment>
<comment type="function">
    <text evidence="17 19">Catalyzes the conversion of GTP to 2,5-diamino-6-ribosylamino-4(3H)-pyrimidinone 5'-phosphate (DARP), formate and pyrophosphate.</text>
</comment>
<evidence type="ECO:0000256" key="19">
    <source>
        <dbReference type="HAMAP-Rule" id="MF_01283"/>
    </source>
</evidence>
<dbReference type="GO" id="GO:0000287">
    <property type="term" value="F:magnesium ion binding"/>
    <property type="evidence" value="ECO:0007669"/>
    <property type="project" value="UniProtKB-UniRule"/>
</dbReference>
<dbReference type="InterPro" id="IPR000926">
    <property type="entry name" value="RibA"/>
</dbReference>
<feature type="active site" description="Nucleophile; for GTP cyclohydrolase activity" evidence="19">
    <location>
        <position position="335"/>
    </location>
</feature>
<feature type="binding site" evidence="19">
    <location>
        <position position="34"/>
    </location>
    <ligand>
        <name>D-ribulose 5-phosphate</name>
        <dbReference type="ChEBI" id="CHEBI:58121"/>
    </ligand>
</feature>
<dbReference type="InterPro" id="IPR016299">
    <property type="entry name" value="Riboflavin_synth_RibBA"/>
</dbReference>
<dbReference type="InterPro" id="IPR000422">
    <property type="entry name" value="DHBP_synthase_RibB"/>
</dbReference>
<feature type="active site" description="Proton acceptor; for GTP cyclohydrolase activity" evidence="19">
    <location>
        <position position="333"/>
    </location>
</feature>
<keyword evidence="12 19" id="KW-0460">Magnesium</keyword>
<keyword evidence="7 19" id="KW-0686">Riboflavin biosynthesis</keyword>
<evidence type="ECO:0000256" key="18">
    <source>
        <dbReference type="ARBA" id="ARBA00049295"/>
    </source>
</evidence>
<dbReference type="InterPro" id="IPR036144">
    <property type="entry name" value="RibA-like_sf"/>
</dbReference>
<dbReference type="NCBIfam" id="TIGR00506">
    <property type="entry name" value="ribB"/>
    <property type="match status" value="1"/>
</dbReference>
<evidence type="ECO:0000256" key="4">
    <source>
        <dbReference type="ARBA" id="ARBA00004853"/>
    </source>
</evidence>
<dbReference type="NCBIfam" id="NF001591">
    <property type="entry name" value="PRK00393.1"/>
    <property type="match status" value="1"/>
</dbReference>
<evidence type="ECO:0000256" key="5">
    <source>
        <dbReference type="ARBA" id="ARBA00004904"/>
    </source>
</evidence>
<dbReference type="GO" id="GO:0005829">
    <property type="term" value="C:cytosol"/>
    <property type="evidence" value="ECO:0007669"/>
    <property type="project" value="TreeGrafter"/>
</dbReference>
<dbReference type="SUPFAM" id="SSF55821">
    <property type="entry name" value="YrdC/RibB"/>
    <property type="match status" value="1"/>
</dbReference>
<evidence type="ECO:0000256" key="9">
    <source>
        <dbReference type="ARBA" id="ARBA00022741"/>
    </source>
</evidence>
<dbReference type="NCBIfam" id="TIGR00505">
    <property type="entry name" value="ribA"/>
    <property type="match status" value="1"/>
</dbReference>
<comment type="catalytic activity">
    <reaction evidence="18 19">
        <text>GTP + 4 H2O = 2,5-diamino-6-hydroxy-4-(5-phosphoribosylamino)-pyrimidine + formate + 2 phosphate + 3 H(+)</text>
        <dbReference type="Rhea" id="RHEA:23704"/>
        <dbReference type="ChEBI" id="CHEBI:15377"/>
        <dbReference type="ChEBI" id="CHEBI:15378"/>
        <dbReference type="ChEBI" id="CHEBI:15740"/>
        <dbReference type="ChEBI" id="CHEBI:37565"/>
        <dbReference type="ChEBI" id="CHEBI:43474"/>
        <dbReference type="ChEBI" id="CHEBI:58614"/>
        <dbReference type="EC" id="3.5.4.25"/>
    </reaction>
</comment>
<comment type="caution">
    <text evidence="21">The sequence shown here is derived from an EMBL/GenBank/DDBJ whole genome shotgun (WGS) entry which is preliminary data.</text>
</comment>
<feature type="domain" description="GTP cyclohydrolase II" evidence="20">
    <location>
        <begin position="214"/>
        <end position="377"/>
    </location>
</feature>
<dbReference type="Gene3D" id="3.90.870.10">
    <property type="entry name" value="DHBP synthase"/>
    <property type="match status" value="1"/>
</dbReference>
<evidence type="ECO:0000256" key="14">
    <source>
        <dbReference type="ARBA" id="ARBA00023211"/>
    </source>
</evidence>
<feature type="binding site" evidence="19">
    <location>
        <position position="30"/>
    </location>
    <ligand>
        <name>Mg(2+)</name>
        <dbReference type="ChEBI" id="CHEBI:18420"/>
        <label>1</label>
    </ligand>
</feature>
<evidence type="ECO:0000256" key="1">
    <source>
        <dbReference type="ARBA" id="ARBA00000141"/>
    </source>
</evidence>
<dbReference type="EC" id="4.1.99.12" evidence="19"/>
<keyword evidence="13 19" id="KW-0342">GTP-binding</keyword>
<dbReference type="UniPathway" id="UPA00275">
    <property type="reaction ID" value="UER00399"/>
</dbReference>
<comment type="similarity">
    <text evidence="6 19">In the N-terminal section; belongs to the DHBP synthase family.</text>
</comment>
<evidence type="ECO:0000256" key="2">
    <source>
        <dbReference type="ARBA" id="ARBA00001936"/>
    </source>
</evidence>
<comment type="pathway">
    <text evidence="4 19">Cofactor biosynthesis; riboflavin biosynthesis; 5-amino-6-(D-ribitylamino)uracil from GTP: step 1/4.</text>
</comment>
<proteinExistence type="inferred from homology"/>
<comment type="similarity">
    <text evidence="19">In the C-terminal section; belongs to the GTP cyclohydrolase II family.</text>
</comment>
<dbReference type="Proteomes" id="UP000178724">
    <property type="component" value="Unassembled WGS sequence"/>
</dbReference>
<keyword evidence="11 19" id="KW-0862">Zinc</keyword>
<feature type="binding site" evidence="19">
    <location>
        <position position="272"/>
    </location>
    <ligand>
        <name>Zn(2+)</name>
        <dbReference type="ChEBI" id="CHEBI:29105"/>
        <note>catalytic</note>
    </ligand>
</feature>
<evidence type="ECO:0000313" key="21">
    <source>
        <dbReference type="EMBL" id="OGB89180.1"/>
    </source>
</evidence>
<dbReference type="HAMAP" id="MF_01283">
    <property type="entry name" value="RibBA"/>
    <property type="match status" value="1"/>
</dbReference>
<feature type="binding site" evidence="19">
    <location>
        <position position="147"/>
    </location>
    <ligand>
        <name>Mg(2+)</name>
        <dbReference type="ChEBI" id="CHEBI:18420"/>
        <label>2</label>
    </ligand>
</feature>
<evidence type="ECO:0000259" key="20">
    <source>
        <dbReference type="Pfam" id="PF00925"/>
    </source>
</evidence>
<feature type="binding site" evidence="19">
    <location>
        <begin position="299"/>
        <end position="301"/>
    </location>
    <ligand>
        <name>GTP</name>
        <dbReference type="ChEBI" id="CHEBI:37565"/>
    </ligand>
</feature>
<feature type="binding site" evidence="19">
    <location>
        <position position="356"/>
    </location>
    <ligand>
        <name>GTP</name>
        <dbReference type="ChEBI" id="CHEBI:37565"/>
    </ligand>
</feature>
<keyword evidence="14 19" id="KW-0464">Manganese</keyword>
<dbReference type="PANTHER" id="PTHR21327:SF18">
    <property type="entry name" value="3,4-DIHYDROXY-2-BUTANONE 4-PHOSPHATE SYNTHASE"/>
    <property type="match status" value="1"/>
</dbReference>
<comment type="cofactor">
    <cofactor evidence="2">
        <name>Mn(2+)</name>
        <dbReference type="ChEBI" id="CHEBI:29035"/>
    </cofactor>
</comment>
<gene>
    <name evidence="19" type="primary">ribBA</name>
    <name evidence="21" type="ORF">A2625_02535</name>
</gene>
<evidence type="ECO:0000256" key="12">
    <source>
        <dbReference type="ARBA" id="ARBA00022842"/>
    </source>
</evidence>
<dbReference type="EC" id="3.5.4.25" evidence="19"/>
<evidence type="ECO:0000256" key="11">
    <source>
        <dbReference type="ARBA" id="ARBA00022833"/>
    </source>
</evidence>
<reference evidence="21 22" key="1">
    <citation type="journal article" date="2016" name="Nat. Commun.">
        <title>Thousands of microbial genomes shed light on interconnected biogeochemical processes in an aquifer system.</title>
        <authorList>
            <person name="Anantharaman K."/>
            <person name="Brown C.T."/>
            <person name="Hug L.A."/>
            <person name="Sharon I."/>
            <person name="Castelle C.J."/>
            <person name="Probst A.J."/>
            <person name="Thomas B.C."/>
            <person name="Singh A."/>
            <person name="Wilkins M.J."/>
            <person name="Karaoz U."/>
            <person name="Brodie E.L."/>
            <person name="Williams K.H."/>
            <person name="Hubbard S.S."/>
            <person name="Banfield J.F."/>
        </authorList>
    </citation>
    <scope>NUCLEOTIDE SEQUENCE [LARGE SCALE GENOMIC DNA]</scope>
</reference>
<keyword evidence="16 19" id="KW-0511">Multifunctional enzyme</keyword>
<dbReference type="PIRSF" id="PIRSF001259">
    <property type="entry name" value="RibA"/>
    <property type="match status" value="1"/>
</dbReference>
<feature type="site" description="Essential for DHBP synthase activity" evidence="19">
    <location>
        <position position="168"/>
    </location>
</feature>
<keyword evidence="10 19" id="KW-0378">Hydrolase</keyword>
<evidence type="ECO:0000256" key="10">
    <source>
        <dbReference type="ARBA" id="ARBA00022801"/>
    </source>
</evidence>
<feature type="region of interest" description="GTP cyclohydrolase II" evidence="19">
    <location>
        <begin position="206"/>
        <end position="415"/>
    </location>
</feature>
<dbReference type="SUPFAM" id="SSF142695">
    <property type="entry name" value="RibA-like"/>
    <property type="match status" value="1"/>
</dbReference>
<dbReference type="FunFam" id="3.40.50.10990:FF:000001">
    <property type="entry name" value="Riboflavin biosynthesis protein RibBA"/>
    <property type="match status" value="1"/>
</dbReference>
<feature type="site" description="Essential for DHBP synthase activity" evidence="19">
    <location>
        <position position="130"/>
    </location>
</feature>
<feature type="binding site" evidence="19">
    <location>
        <position position="168"/>
    </location>
    <ligand>
        <name>D-ribulose 5-phosphate</name>
        <dbReference type="ChEBI" id="CHEBI:58121"/>
    </ligand>
</feature>
<feature type="binding site" evidence="19">
    <location>
        <position position="261"/>
    </location>
    <ligand>
        <name>Zn(2+)</name>
        <dbReference type="ChEBI" id="CHEBI:29105"/>
        <note>catalytic</note>
    </ligand>
</feature>
<dbReference type="GO" id="GO:0005525">
    <property type="term" value="F:GTP binding"/>
    <property type="evidence" value="ECO:0007669"/>
    <property type="project" value="UniProtKB-KW"/>
</dbReference>
<comment type="pathway">
    <text evidence="5 19">Cofactor biosynthesis; riboflavin biosynthesis; 2-hydroxy-3-oxobutyl phosphate from D-ribulose 5-phosphate: step 1/1.</text>
</comment>
<dbReference type="FunFam" id="3.90.870.10:FF:000001">
    <property type="entry name" value="Riboflavin biosynthesis protein RibBA"/>
    <property type="match status" value="1"/>
</dbReference>
<dbReference type="PANTHER" id="PTHR21327">
    <property type="entry name" value="GTP CYCLOHYDROLASE II-RELATED"/>
    <property type="match status" value="1"/>
</dbReference>
<dbReference type="EMBL" id="METM01000029">
    <property type="protein sequence ID" value="OGB89180.1"/>
    <property type="molecule type" value="Genomic_DNA"/>
</dbReference>
<dbReference type="NCBIfam" id="NF006803">
    <property type="entry name" value="PRK09311.1"/>
    <property type="match status" value="1"/>
</dbReference>
<accession>A0A1F4PZZ5</accession>
<feature type="binding site" evidence="19">
    <location>
        <position position="30"/>
    </location>
    <ligand>
        <name>Mg(2+)</name>
        <dbReference type="ChEBI" id="CHEBI:18420"/>
        <label>2</label>
    </ligand>
</feature>
<dbReference type="Gene3D" id="3.40.50.10990">
    <property type="entry name" value="GTP cyclohydrolase II"/>
    <property type="match status" value="1"/>
</dbReference>
<dbReference type="CDD" id="cd00641">
    <property type="entry name" value="GTP_cyclohydro2"/>
    <property type="match status" value="1"/>
</dbReference>
<feature type="region of interest" description="DHBP synthase" evidence="19">
    <location>
        <begin position="1"/>
        <end position="205"/>
    </location>
</feature>
<evidence type="ECO:0000256" key="6">
    <source>
        <dbReference type="ARBA" id="ARBA00005520"/>
    </source>
</evidence>
<keyword evidence="15 19" id="KW-0456">Lyase</keyword>
<dbReference type="HAMAP" id="MF_00180">
    <property type="entry name" value="RibB"/>
    <property type="match status" value="1"/>
</dbReference>
<dbReference type="GO" id="GO:0003935">
    <property type="term" value="F:GTP cyclohydrolase II activity"/>
    <property type="evidence" value="ECO:0007669"/>
    <property type="project" value="UniProtKB-UniRule"/>
</dbReference>